<feature type="region of interest" description="Disordered" evidence="1">
    <location>
        <begin position="65"/>
        <end position="89"/>
    </location>
</feature>
<evidence type="ECO:0000256" key="1">
    <source>
        <dbReference type="SAM" id="MobiDB-lite"/>
    </source>
</evidence>
<sequence>MSARRKEKRWRCSCATRMARSLPGFRVTRRGAGSTCNGCGSMSGCAASIWQVRCWPQPNSKLWHAAAKTPGSTPSIQTPPRSTSVRAISPSARWPISRSAAAAFSCRRNCRWSNWRAFRHASAAARRWCLEN</sequence>
<dbReference type="AlphaFoldDB" id="A2I7S9"/>
<reference evidence="2" key="1">
    <citation type="journal article" date="2007" name="Environ. Microbiol.">
        <title>Ferrichrome utilization in a mesorhizobial population: microevolution of a three-locus system.</title>
        <authorList>
            <person name="Carlton T.M."/>
            <person name="Sullivan J.T."/>
            <person name="Stuart G.S."/>
            <person name="Hutt K."/>
            <person name="Lamont I.L."/>
            <person name="Ronson C.W."/>
        </authorList>
    </citation>
    <scope>NUCLEOTIDE SEQUENCE</scope>
    <source>
        <strain evidence="2">R88B</strain>
    </source>
</reference>
<name>A2I7S9_9HYPH</name>
<evidence type="ECO:0000313" key="2">
    <source>
        <dbReference type="EMBL" id="ABM65837.1"/>
    </source>
</evidence>
<proteinExistence type="predicted"/>
<organism evidence="2">
    <name type="scientific">Mesorhizobium sp. R88B</name>
    <dbReference type="NCBI Taxonomy" id="418407"/>
    <lineage>
        <taxon>Bacteria</taxon>
        <taxon>Pseudomonadati</taxon>
        <taxon>Pseudomonadota</taxon>
        <taxon>Alphaproteobacteria</taxon>
        <taxon>Hyphomicrobiales</taxon>
        <taxon>Phyllobacteriaceae</taxon>
        <taxon>Mesorhizobium</taxon>
    </lineage>
</organism>
<accession>A2I7S9</accession>
<dbReference type="EMBL" id="EF157848">
    <property type="protein sequence ID" value="ABM65837.1"/>
    <property type="molecule type" value="Genomic_DNA"/>
</dbReference>
<feature type="compositionally biased region" description="Polar residues" evidence="1">
    <location>
        <begin position="70"/>
        <end position="86"/>
    </location>
</feature>
<protein>
    <submittedName>
        <fullName evidence="2">Mlr7240-like protein</fullName>
    </submittedName>
</protein>